<proteinExistence type="predicted"/>
<organism evidence="2 3">
    <name type="scientific">Daphnia pulex</name>
    <name type="common">Water flea</name>
    <dbReference type="NCBI Taxonomy" id="6669"/>
    <lineage>
        <taxon>Eukaryota</taxon>
        <taxon>Metazoa</taxon>
        <taxon>Ecdysozoa</taxon>
        <taxon>Arthropoda</taxon>
        <taxon>Crustacea</taxon>
        <taxon>Branchiopoda</taxon>
        <taxon>Diplostraca</taxon>
        <taxon>Cladocera</taxon>
        <taxon>Anomopoda</taxon>
        <taxon>Daphniidae</taxon>
        <taxon>Daphnia</taxon>
    </lineage>
</organism>
<feature type="compositionally biased region" description="Pro residues" evidence="1">
    <location>
        <begin position="127"/>
        <end position="140"/>
    </location>
</feature>
<evidence type="ECO:0000313" key="2">
    <source>
        <dbReference type="EMBL" id="EFX84606.1"/>
    </source>
</evidence>
<name>E9G7S6_DAPPU</name>
<dbReference type="EMBL" id="GL732534">
    <property type="protein sequence ID" value="EFX84606.1"/>
    <property type="molecule type" value="Genomic_DNA"/>
</dbReference>
<accession>E9G7S6</accession>
<keyword evidence="3" id="KW-1185">Reference proteome</keyword>
<gene>
    <name evidence="2" type="ORF">DAPPUDRAFT_314872</name>
</gene>
<dbReference type="InParanoid" id="E9G7S6"/>
<sequence>MGNLATYMAIDLRQQDIFTQRFLMVVTTNQMSAALLVTSDTPVERRIQDILDALPYIQLNSRPVPLPSGATEGSQSHLSRAGGGGRTAVQPRCCPPPERITEGPGWNGREEELRAVAATVDQRPQNINPPSPNPLSPSNPPRRRNRHC</sequence>
<dbReference type="KEGG" id="dpx:DAPPUDRAFT_314872"/>
<dbReference type="AlphaFoldDB" id="E9G7S6"/>
<reference evidence="2 3" key="1">
    <citation type="journal article" date="2011" name="Science">
        <title>The ecoresponsive genome of Daphnia pulex.</title>
        <authorList>
            <person name="Colbourne J.K."/>
            <person name="Pfrender M.E."/>
            <person name="Gilbert D."/>
            <person name="Thomas W.K."/>
            <person name="Tucker A."/>
            <person name="Oakley T.H."/>
            <person name="Tokishita S."/>
            <person name="Aerts A."/>
            <person name="Arnold G.J."/>
            <person name="Basu M.K."/>
            <person name="Bauer D.J."/>
            <person name="Caceres C.E."/>
            <person name="Carmel L."/>
            <person name="Casola C."/>
            <person name="Choi J.H."/>
            <person name="Detter J.C."/>
            <person name="Dong Q."/>
            <person name="Dusheyko S."/>
            <person name="Eads B.D."/>
            <person name="Frohlich T."/>
            <person name="Geiler-Samerotte K.A."/>
            <person name="Gerlach D."/>
            <person name="Hatcher P."/>
            <person name="Jogdeo S."/>
            <person name="Krijgsveld J."/>
            <person name="Kriventseva E.V."/>
            <person name="Kultz D."/>
            <person name="Laforsch C."/>
            <person name="Lindquist E."/>
            <person name="Lopez J."/>
            <person name="Manak J.R."/>
            <person name="Muller J."/>
            <person name="Pangilinan J."/>
            <person name="Patwardhan R.P."/>
            <person name="Pitluck S."/>
            <person name="Pritham E.J."/>
            <person name="Rechtsteiner A."/>
            <person name="Rho M."/>
            <person name="Rogozin I.B."/>
            <person name="Sakarya O."/>
            <person name="Salamov A."/>
            <person name="Schaack S."/>
            <person name="Shapiro H."/>
            <person name="Shiga Y."/>
            <person name="Skalitzky C."/>
            <person name="Smith Z."/>
            <person name="Souvorov A."/>
            <person name="Sung W."/>
            <person name="Tang Z."/>
            <person name="Tsuchiya D."/>
            <person name="Tu H."/>
            <person name="Vos H."/>
            <person name="Wang M."/>
            <person name="Wolf Y.I."/>
            <person name="Yamagata H."/>
            <person name="Yamada T."/>
            <person name="Ye Y."/>
            <person name="Shaw J.R."/>
            <person name="Andrews J."/>
            <person name="Crease T.J."/>
            <person name="Tang H."/>
            <person name="Lucas S.M."/>
            <person name="Robertson H.M."/>
            <person name="Bork P."/>
            <person name="Koonin E.V."/>
            <person name="Zdobnov E.M."/>
            <person name="Grigoriev I.V."/>
            <person name="Lynch M."/>
            <person name="Boore J.L."/>
        </authorList>
    </citation>
    <scope>NUCLEOTIDE SEQUENCE [LARGE SCALE GENOMIC DNA]</scope>
</reference>
<protein>
    <submittedName>
        <fullName evidence="2">Uncharacterized protein</fullName>
    </submittedName>
</protein>
<feature type="region of interest" description="Disordered" evidence="1">
    <location>
        <begin position="65"/>
        <end position="148"/>
    </location>
</feature>
<dbReference type="Proteomes" id="UP000000305">
    <property type="component" value="Unassembled WGS sequence"/>
</dbReference>
<dbReference type="HOGENOM" id="CLU_1760614_0_0_1"/>
<evidence type="ECO:0000256" key="1">
    <source>
        <dbReference type="SAM" id="MobiDB-lite"/>
    </source>
</evidence>
<evidence type="ECO:0000313" key="3">
    <source>
        <dbReference type="Proteomes" id="UP000000305"/>
    </source>
</evidence>